<keyword evidence="3" id="KW-0004">4Fe-4S</keyword>
<dbReference type="Pfam" id="PF04060">
    <property type="entry name" value="FeS"/>
    <property type="match status" value="1"/>
</dbReference>
<keyword evidence="9" id="KW-0408">Iron</keyword>
<keyword evidence="15" id="KW-1185">Reference proteome</keyword>
<keyword evidence="8" id="KW-0249">Electron transport</keyword>
<dbReference type="PROSITE" id="PS51656">
    <property type="entry name" value="4FE4S"/>
    <property type="match status" value="1"/>
</dbReference>
<keyword evidence="1" id="KW-0813">Transport</keyword>
<evidence type="ECO:0000313" key="14">
    <source>
        <dbReference type="EMBL" id="WED42790.1"/>
    </source>
</evidence>
<dbReference type="InterPro" id="IPR017900">
    <property type="entry name" value="4Fe4S_Fe_S_CS"/>
</dbReference>
<evidence type="ECO:0000256" key="5">
    <source>
        <dbReference type="ARBA" id="ARBA00022723"/>
    </source>
</evidence>
<dbReference type="SUPFAM" id="SSF54862">
    <property type="entry name" value="4Fe-4S ferredoxins"/>
    <property type="match status" value="1"/>
</dbReference>
<dbReference type="PANTHER" id="PTHR42859">
    <property type="entry name" value="OXIDOREDUCTASE"/>
    <property type="match status" value="1"/>
</dbReference>
<evidence type="ECO:0000259" key="12">
    <source>
        <dbReference type="PROSITE" id="PS51379"/>
    </source>
</evidence>
<sequence>MVSVKAIDELLPQTQCKECGYAGCLPYAEALAQGLAPIDRCPPGGAATVKALGELLGVDASPYLANAGEKTRQPAIAIIREAECIGCTKCIQACPVDAIIGSGKLMHDVIAHECTGCGLCVEPCPVDCIDLISMPEPAYDKTLARKRFNARQARLLREEQDKQQSYREKRKLAAKTDDALQDLKAKQDYILQALARVQAKKNE</sequence>
<dbReference type="InterPro" id="IPR017896">
    <property type="entry name" value="4Fe4S_Fe-S-bd"/>
</dbReference>
<dbReference type="InterPro" id="IPR010207">
    <property type="entry name" value="Elect_transpt_cplx_RnfB/RsxB"/>
</dbReference>
<organism evidence="14 15">
    <name type="scientific">Legionella cardiaca</name>
    <dbReference type="NCBI Taxonomy" id="1071983"/>
    <lineage>
        <taxon>Bacteria</taxon>
        <taxon>Pseudomonadati</taxon>
        <taxon>Pseudomonadota</taxon>
        <taxon>Gammaproteobacteria</taxon>
        <taxon>Legionellales</taxon>
        <taxon>Legionellaceae</taxon>
        <taxon>Legionella</taxon>
    </lineage>
</organism>
<keyword evidence="10" id="KW-0411">Iron-sulfur</keyword>
<keyword evidence="7" id="KW-1278">Translocase</keyword>
<keyword evidence="5" id="KW-0479">Metal-binding</keyword>
<dbReference type="PANTHER" id="PTHR42859:SF3">
    <property type="entry name" value="ION-TRANSLOCATING OXIDOREDUCTASE COMPLEX SUBUNIT B"/>
    <property type="match status" value="1"/>
</dbReference>
<dbReference type="Gene3D" id="1.10.15.40">
    <property type="entry name" value="Electron transport complex subunit B, putative Fe-S cluster"/>
    <property type="match status" value="1"/>
</dbReference>
<dbReference type="Proteomes" id="UP001222087">
    <property type="component" value="Chromosome"/>
</dbReference>
<dbReference type="NCBIfam" id="TIGR01944">
    <property type="entry name" value="rnfB"/>
    <property type="match status" value="1"/>
</dbReference>
<evidence type="ECO:0000256" key="7">
    <source>
        <dbReference type="ARBA" id="ARBA00022967"/>
    </source>
</evidence>
<gene>
    <name evidence="14" type="ORF">PXX05_12935</name>
</gene>
<keyword evidence="2" id="KW-1003">Cell membrane</keyword>
<dbReference type="Pfam" id="PF14697">
    <property type="entry name" value="Fer4_21"/>
    <property type="match status" value="1"/>
</dbReference>
<reference evidence="14 15" key="1">
    <citation type="submission" date="2023-02" db="EMBL/GenBank/DDBJ databases">
        <title>Genome Sequence of L. cardiaca H63T.</title>
        <authorList>
            <person name="Lopez A.E."/>
            <person name="Cianciotto N.P."/>
        </authorList>
    </citation>
    <scope>NUCLEOTIDE SEQUENCE [LARGE SCALE GENOMIC DNA]</scope>
    <source>
        <strain evidence="14 15">H63</strain>
    </source>
</reference>
<dbReference type="InterPro" id="IPR007202">
    <property type="entry name" value="4Fe-4S_dom"/>
</dbReference>
<dbReference type="InterPro" id="IPR050294">
    <property type="entry name" value="RnfB_subfamily"/>
</dbReference>
<accession>A0ABY8ATF7</accession>
<evidence type="ECO:0000256" key="10">
    <source>
        <dbReference type="ARBA" id="ARBA00023014"/>
    </source>
</evidence>
<evidence type="ECO:0000256" key="6">
    <source>
        <dbReference type="ARBA" id="ARBA00022737"/>
    </source>
</evidence>
<dbReference type="PROSITE" id="PS51379">
    <property type="entry name" value="4FE4S_FER_2"/>
    <property type="match status" value="2"/>
</dbReference>
<keyword evidence="11" id="KW-0472">Membrane</keyword>
<name>A0ABY8ATF7_9GAMM</name>
<keyword evidence="6" id="KW-0677">Repeat</keyword>
<feature type="domain" description="4Fe-4S ferredoxin-type" evidence="12">
    <location>
        <begin position="75"/>
        <end position="104"/>
    </location>
</feature>
<evidence type="ECO:0000259" key="13">
    <source>
        <dbReference type="PROSITE" id="PS51656"/>
    </source>
</evidence>
<evidence type="ECO:0000313" key="15">
    <source>
        <dbReference type="Proteomes" id="UP001222087"/>
    </source>
</evidence>
<evidence type="ECO:0000256" key="11">
    <source>
        <dbReference type="ARBA" id="ARBA00023136"/>
    </source>
</evidence>
<proteinExistence type="predicted"/>
<keyword evidence="4" id="KW-0997">Cell inner membrane</keyword>
<dbReference type="EMBL" id="CP119078">
    <property type="protein sequence ID" value="WED42790.1"/>
    <property type="molecule type" value="Genomic_DNA"/>
</dbReference>
<dbReference type="PROSITE" id="PS00198">
    <property type="entry name" value="4FE4S_FER_1"/>
    <property type="match status" value="1"/>
</dbReference>
<dbReference type="Gene3D" id="3.30.70.20">
    <property type="match status" value="1"/>
</dbReference>
<evidence type="ECO:0000256" key="2">
    <source>
        <dbReference type="ARBA" id="ARBA00022475"/>
    </source>
</evidence>
<dbReference type="RefSeq" id="WP_275088606.1">
    <property type="nucleotide sequence ID" value="NZ_CP119078.1"/>
</dbReference>
<feature type="domain" description="4Fe-4S ferredoxin-type" evidence="12">
    <location>
        <begin position="105"/>
        <end position="134"/>
    </location>
</feature>
<evidence type="ECO:0000256" key="9">
    <source>
        <dbReference type="ARBA" id="ARBA00023004"/>
    </source>
</evidence>
<evidence type="ECO:0000256" key="3">
    <source>
        <dbReference type="ARBA" id="ARBA00022485"/>
    </source>
</evidence>
<feature type="domain" description="4Fe-4S" evidence="13">
    <location>
        <begin position="1"/>
        <end position="58"/>
    </location>
</feature>
<protein>
    <submittedName>
        <fullName evidence="14">RnfABCDGE type electron transport complex subunit B</fullName>
    </submittedName>
</protein>
<evidence type="ECO:0000256" key="4">
    <source>
        <dbReference type="ARBA" id="ARBA00022519"/>
    </source>
</evidence>
<evidence type="ECO:0000256" key="1">
    <source>
        <dbReference type="ARBA" id="ARBA00022448"/>
    </source>
</evidence>
<evidence type="ECO:0000256" key="8">
    <source>
        <dbReference type="ARBA" id="ARBA00022982"/>
    </source>
</evidence>